<organism evidence="10">
    <name type="scientific">Thrips palmi</name>
    <name type="common">Melon thrips</name>
    <dbReference type="NCBI Taxonomy" id="161013"/>
    <lineage>
        <taxon>Eukaryota</taxon>
        <taxon>Metazoa</taxon>
        <taxon>Ecdysozoa</taxon>
        <taxon>Arthropoda</taxon>
        <taxon>Hexapoda</taxon>
        <taxon>Insecta</taxon>
        <taxon>Pterygota</taxon>
        <taxon>Neoptera</taxon>
        <taxon>Paraneoptera</taxon>
        <taxon>Thysanoptera</taxon>
        <taxon>Terebrantia</taxon>
        <taxon>Thripoidea</taxon>
        <taxon>Thripidae</taxon>
        <taxon>Thrips</taxon>
    </lineage>
</organism>
<dbReference type="PANTHER" id="PTHR45996:SF3">
    <property type="entry name" value="CREB-H TRANSCRIPTION FACTOR HOMOLOG LET-607"/>
    <property type="match status" value="1"/>
</dbReference>
<dbReference type="SMART" id="SM00338">
    <property type="entry name" value="BRLZ"/>
    <property type="match status" value="1"/>
</dbReference>
<dbReference type="Pfam" id="PF00170">
    <property type="entry name" value="bZIP_1"/>
    <property type="match status" value="1"/>
</dbReference>
<dbReference type="GO" id="GO:0005634">
    <property type="term" value="C:nucleus"/>
    <property type="evidence" value="ECO:0007669"/>
    <property type="project" value="TreeGrafter"/>
</dbReference>
<accession>A0A6P9A7K0</accession>
<dbReference type="InterPro" id="IPR051381">
    <property type="entry name" value="CREB_ATF_subfamily"/>
</dbReference>
<evidence type="ECO:0000256" key="7">
    <source>
        <dbReference type="SAM" id="MobiDB-lite"/>
    </source>
</evidence>
<dbReference type="InterPro" id="IPR046347">
    <property type="entry name" value="bZIP_sf"/>
</dbReference>
<dbReference type="Gene3D" id="1.20.5.170">
    <property type="match status" value="1"/>
</dbReference>
<dbReference type="AlphaFoldDB" id="A0A6P9A7K0"/>
<sequence length="670" mass="73329">MSITSEMNLMDLLFDKEDPSLPITFDKDDLYPKNELIDIDTKPSFGISSEVWPSNPDEFLDSLLNGNPFDDSLLAETEIMDPLSADICLSSNASLSPTAAVVSSSSSDSGVNSDVYSDVYSDVGGEQSTHDIAEDSGASVDLQMSPLKQEVEEDLDLDVSSVPASPEVLSSPEEVTHFNVLDSAAINAGIFDSKSFGPLQLKNNTAIINMNLASSDTELPVAPRQSNVSTQQLTLRPVKTWKRNGTGASSATVRQMIRVTPMPALGSSNSSHPRSILLPLQDLKDVRTIKIVNAKNAANNRARCRPMVPAIGKGTPVTLLQVKPGTVLNTMNASPAQSCNISSSMSDILNMSGDDSSDDSSDNTMETHNSQQPYPRLVLSSEEKRLMEKEGVTLPTHYPLTKQEERELKRIRRKIRNKISAQDSRKRKKEYVDGLEDRVKQCTDENRELLKRLKVLQSQNESLATQLQRLRAVVARGVSGSGSRGAQPATCLMVLLLSLALVMVPNLRPGNNTLEDQELTSANNAISSDNKLPALPGRSRTLLHSSVGALFAADSTDDLELLDEEEFKITIPQLGKRRASDLEAEGNALFDHDFGPVETKQARYSIDPGDKIVHQFIDPAIDDVWPPPKKQKKDFLPIDDRIETMVEQLLNNKTEEPSSTLVLPVSQEGR</sequence>
<dbReference type="PANTHER" id="PTHR45996">
    <property type="entry name" value="AGAP001464-PB"/>
    <property type="match status" value="1"/>
</dbReference>
<feature type="domain" description="BZIP" evidence="8">
    <location>
        <begin position="407"/>
        <end position="470"/>
    </location>
</feature>
<keyword evidence="5" id="KW-0539">Nucleus</keyword>
<dbReference type="RefSeq" id="XP_034253902.1">
    <property type="nucleotide sequence ID" value="XM_034398011.1"/>
</dbReference>
<reference evidence="10" key="1">
    <citation type="submission" date="2025-08" db="UniProtKB">
        <authorList>
            <consortium name="RefSeq"/>
        </authorList>
    </citation>
    <scope>IDENTIFICATION</scope>
    <source>
        <tissue evidence="10">Total insect</tissue>
    </source>
</reference>
<evidence type="ECO:0000256" key="4">
    <source>
        <dbReference type="ARBA" id="ARBA00023163"/>
    </source>
</evidence>
<keyword evidence="3" id="KW-0238">DNA-binding</keyword>
<evidence type="ECO:0000256" key="3">
    <source>
        <dbReference type="ARBA" id="ARBA00023125"/>
    </source>
</evidence>
<keyword evidence="2" id="KW-0805">Transcription regulation</keyword>
<feature type="compositionally biased region" description="Polar residues" evidence="7">
    <location>
        <begin position="363"/>
        <end position="373"/>
    </location>
</feature>
<keyword evidence="4" id="KW-0804">Transcription</keyword>
<dbReference type="OrthoDB" id="674948at2759"/>
<dbReference type="Proteomes" id="UP000515158">
    <property type="component" value="Unplaced"/>
</dbReference>
<protein>
    <submittedName>
        <fullName evidence="10">Cyclic AMP-responsive element-binding protein 3-like protein 1</fullName>
    </submittedName>
</protein>
<evidence type="ECO:0000313" key="9">
    <source>
        <dbReference type="Proteomes" id="UP000515158"/>
    </source>
</evidence>
<keyword evidence="6" id="KW-0175">Coiled coil</keyword>
<dbReference type="GO" id="GO:0005789">
    <property type="term" value="C:endoplasmic reticulum membrane"/>
    <property type="evidence" value="ECO:0007669"/>
    <property type="project" value="UniProtKB-SubCell"/>
</dbReference>
<dbReference type="GeneID" id="117652847"/>
<keyword evidence="9" id="KW-1185">Reference proteome</keyword>
<gene>
    <name evidence="10" type="primary">LOC117652847</name>
</gene>
<dbReference type="SUPFAM" id="SSF57959">
    <property type="entry name" value="Leucine zipper domain"/>
    <property type="match status" value="1"/>
</dbReference>
<comment type="subcellular location">
    <subcellularLocation>
        <location evidence="1">Endoplasmic reticulum membrane</location>
        <topology evidence="1">Single-pass type II membrane protein</topology>
    </subcellularLocation>
</comment>
<evidence type="ECO:0000256" key="5">
    <source>
        <dbReference type="ARBA" id="ARBA00023242"/>
    </source>
</evidence>
<evidence type="ECO:0000256" key="6">
    <source>
        <dbReference type="SAM" id="Coils"/>
    </source>
</evidence>
<feature type="coiled-coil region" evidence="6">
    <location>
        <begin position="401"/>
        <end position="473"/>
    </location>
</feature>
<feature type="region of interest" description="Disordered" evidence="7">
    <location>
        <begin position="119"/>
        <end position="139"/>
    </location>
</feature>
<dbReference type="KEGG" id="tpal:117652847"/>
<dbReference type="InterPro" id="IPR004827">
    <property type="entry name" value="bZIP"/>
</dbReference>
<evidence type="ECO:0000259" key="8">
    <source>
        <dbReference type="PROSITE" id="PS50217"/>
    </source>
</evidence>
<dbReference type="InParanoid" id="A0A6P9A7K0"/>
<dbReference type="PROSITE" id="PS50217">
    <property type="entry name" value="BZIP"/>
    <property type="match status" value="1"/>
</dbReference>
<evidence type="ECO:0000256" key="1">
    <source>
        <dbReference type="ARBA" id="ARBA00004648"/>
    </source>
</evidence>
<dbReference type="GO" id="GO:0000981">
    <property type="term" value="F:DNA-binding transcription factor activity, RNA polymerase II-specific"/>
    <property type="evidence" value="ECO:0007669"/>
    <property type="project" value="TreeGrafter"/>
</dbReference>
<name>A0A6P9A7K0_THRPL</name>
<feature type="compositionally biased region" description="Polar residues" evidence="7">
    <location>
        <begin position="335"/>
        <end position="349"/>
    </location>
</feature>
<dbReference type="CDD" id="cd14689">
    <property type="entry name" value="bZIP_CREB3"/>
    <property type="match status" value="1"/>
</dbReference>
<evidence type="ECO:0000313" key="10">
    <source>
        <dbReference type="RefSeq" id="XP_034253902.1"/>
    </source>
</evidence>
<evidence type="ECO:0000256" key="2">
    <source>
        <dbReference type="ARBA" id="ARBA00023015"/>
    </source>
</evidence>
<dbReference type="GO" id="GO:0000978">
    <property type="term" value="F:RNA polymerase II cis-regulatory region sequence-specific DNA binding"/>
    <property type="evidence" value="ECO:0007669"/>
    <property type="project" value="TreeGrafter"/>
</dbReference>
<proteinExistence type="predicted"/>
<feature type="region of interest" description="Disordered" evidence="7">
    <location>
        <begin position="335"/>
        <end position="374"/>
    </location>
</feature>